<reference evidence="1 2" key="1">
    <citation type="submission" date="2016-08" db="EMBL/GenBank/DDBJ databases">
        <title>Draft genome sequence of Candidatus Piscirickettsia litoralis, from seawater.</title>
        <authorList>
            <person name="Wan X."/>
            <person name="Lee A.J."/>
            <person name="Hou S."/>
            <person name="Donachie S.P."/>
        </authorList>
    </citation>
    <scope>NUCLEOTIDE SEQUENCE [LARGE SCALE GENOMIC DNA]</scope>
    <source>
        <strain evidence="1 2">Y2</strain>
    </source>
</reference>
<evidence type="ECO:0000313" key="2">
    <source>
        <dbReference type="Proteomes" id="UP000094329"/>
    </source>
</evidence>
<gene>
    <name evidence="1" type="ORF">BGC07_05515</name>
</gene>
<proteinExistence type="predicted"/>
<organism evidence="1 2">
    <name type="scientific">Piscirickettsia litoralis</name>
    <dbReference type="NCBI Taxonomy" id="1891921"/>
    <lineage>
        <taxon>Bacteria</taxon>
        <taxon>Pseudomonadati</taxon>
        <taxon>Pseudomonadota</taxon>
        <taxon>Gammaproteobacteria</taxon>
        <taxon>Thiotrichales</taxon>
        <taxon>Piscirickettsiaceae</taxon>
        <taxon>Piscirickettsia</taxon>
    </lineage>
</organism>
<dbReference type="Proteomes" id="UP000094329">
    <property type="component" value="Unassembled WGS sequence"/>
</dbReference>
<keyword evidence="2" id="KW-1185">Reference proteome</keyword>
<name>A0ABX3A209_9GAMM</name>
<protein>
    <submittedName>
        <fullName evidence="1">Uncharacterized protein</fullName>
    </submittedName>
</protein>
<dbReference type="EMBL" id="MDTU01000001">
    <property type="protein sequence ID" value="ODN42483.1"/>
    <property type="molecule type" value="Genomic_DNA"/>
</dbReference>
<comment type="caution">
    <text evidence="1">The sequence shown here is derived from an EMBL/GenBank/DDBJ whole genome shotgun (WGS) entry which is preliminary data.</text>
</comment>
<evidence type="ECO:0000313" key="1">
    <source>
        <dbReference type="EMBL" id="ODN42483.1"/>
    </source>
</evidence>
<accession>A0ABX3A209</accession>
<sequence>MLVLLYLINPRKAIPVFVDCVISYEPVENIIRKNSEKLGIDIKLKTNSSDLVRSKVNEVKALEVEEGSVDYGG</sequence>